<dbReference type="EMBL" id="KP282673">
    <property type="protein sequence ID" value="ALG96767.1"/>
    <property type="molecule type" value="Genomic_DNA"/>
</dbReference>
<evidence type="ECO:0000313" key="1">
    <source>
        <dbReference type="EMBL" id="ALG96767.1"/>
    </source>
</evidence>
<dbReference type="OrthoDB" id="36636at10239"/>
<keyword evidence="2" id="KW-1185">Reference proteome</keyword>
<dbReference type="GeneID" id="26637857"/>
<evidence type="ECO:0000313" key="2">
    <source>
        <dbReference type="Proteomes" id="UP000202536"/>
    </source>
</evidence>
<accession>A0A0N9P944</accession>
<protein>
    <submittedName>
        <fullName evidence="1">Uncharacterized protein</fullName>
    </submittedName>
</protein>
<dbReference type="Proteomes" id="UP000202536">
    <property type="component" value="Segment"/>
</dbReference>
<dbReference type="KEGG" id="vg:26637857"/>
<dbReference type="RefSeq" id="YP_009211289.1">
    <property type="nucleotide sequence ID" value="NC_028938.1"/>
</dbReference>
<proteinExistence type="predicted"/>
<sequence>MRVLKEEVLKVLEKTRFSYALLIKKDNSIIDAVLFDVLYPKLFDLVLKYKDFIQLLGEQVTFEIINQKGEVINVLEIPVAFNDDSGNITREPLHRGYQ</sequence>
<organism evidence="1 2">
    <name type="scientific">Acidianus bottle-shaped virus 2 strain ABV2</name>
    <dbReference type="NCBI Taxonomy" id="1732173"/>
    <lineage>
        <taxon>Viruses</taxon>
        <taxon>Viruses incertae sedis</taxon>
        <taxon>Ampullaviridae</taxon>
        <taxon>Bottigliavirus</taxon>
        <taxon>Bottigliavirus puteoliense</taxon>
        <taxon>Bottigliavirus ABV2</taxon>
    </lineage>
</organism>
<name>A0A0N9P944_9VIRU</name>
<reference evidence="1 2" key="1">
    <citation type="journal article" date="2015" name="Environ. Microbiol.">
        <title>Novel viral genomes identified from six metagenomes reveal wide distribution of archaeal viruses and high viral diversity in terrestrial hot springs.</title>
        <authorList>
            <person name="Gudbergsdottir S.R."/>
            <person name="Menzel P."/>
            <person name="Krogh A."/>
            <person name="Young M."/>
            <person name="Peng X."/>
        </authorList>
    </citation>
    <scope>NUCLEOTIDE SEQUENCE [LARGE SCALE GENOMIC DNA]</scope>
    <source>
        <strain evidence="1 2">ABV2</strain>
    </source>
</reference>